<evidence type="ECO:0000256" key="1">
    <source>
        <dbReference type="SAM" id="MobiDB-lite"/>
    </source>
</evidence>
<protein>
    <submittedName>
        <fullName evidence="2">Uncharacterized protein</fullName>
    </submittedName>
</protein>
<comment type="caution">
    <text evidence="2">The sequence shown here is derived from an EMBL/GenBank/DDBJ whole genome shotgun (WGS) entry which is preliminary data.</text>
</comment>
<evidence type="ECO:0000313" key="3">
    <source>
        <dbReference type="Proteomes" id="UP000266841"/>
    </source>
</evidence>
<reference evidence="2 3" key="1">
    <citation type="journal article" date="2012" name="Genome Biol.">
        <title>Genome and low-iron response of an oceanic diatom adapted to chronic iron limitation.</title>
        <authorList>
            <person name="Lommer M."/>
            <person name="Specht M."/>
            <person name="Roy A.S."/>
            <person name="Kraemer L."/>
            <person name="Andreson R."/>
            <person name="Gutowska M.A."/>
            <person name="Wolf J."/>
            <person name="Bergner S.V."/>
            <person name="Schilhabel M.B."/>
            <person name="Klostermeier U.C."/>
            <person name="Beiko R.G."/>
            <person name="Rosenstiel P."/>
            <person name="Hippler M."/>
            <person name="Laroche J."/>
        </authorList>
    </citation>
    <scope>NUCLEOTIDE SEQUENCE [LARGE SCALE GENOMIC DNA]</scope>
    <source>
        <strain evidence="2 3">CCMP1005</strain>
    </source>
</reference>
<feature type="compositionally biased region" description="Low complexity" evidence="1">
    <location>
        <begin position="119"/>
        <end position="131"/>
    </location>
</feature>
<evidence type="ECO:0000313" key="2">
    <source>
        <dbReference type="EMBL" id="EJK63966.1"/>
    </source>
</evidence>
<dbReference type="Proteomes" id="UP000266841">
    <property type="component" value="Unassembled WGS sequence"/>
</dbReference>
<keyword evidence="3" id="KW-1185">Reference proteome</keyword>
<feature type="region of interest" description="Disordered" evidence="1">
    <location>
        <begin position="98"/>
        <end position="257"/>
    </location>
</feature>
<dbReference type="EMBL" id="AGNL01017814">
    <property type="protein sequence ID" value="EJK63966.1"/>
    <property type="molecule type" value="Genomic_DNA"/>
</dbReference>
<feature type="compositionally biased region" description="Polar residues" evidence="1">
    <location>
        <begin position="159"/>
        <end position="169"/>
    </location>
</feature>
<feature type="compositionally biased region" description="Basic and acidic residues" evidence="1">
    <location>
        <begin position="138"/>
        <end position="152"/>
    </location>
</feature>
<dbReference type="AlphaFoldDB" id="K0SSC6"/>
<proteinExistence type="predicted"/>
<gene>
    <name evidence="2" type="ORF">THAOC_15347</name>
</gene>
<name>K0SSC6_THAOC</name>
<sequence>MGDEASPRRGTGGDIRNDILPITARTRLGFGRRLTSRPGGDLLAGRDLFGRVVACEAAPVRRPKLGRRTSTVYSAGSPARWKAFPELYKVGLGGRISRRTGFVPTPRKKRRGDDSHLTESAARSSRAIPPSGRRRRRGERENDPKRTPDTPLHDGGGQSTFEGATQLATESGEDSNVPGRQNDRTLRRRRSCRPRPPSLERKGTAPRPPGGEDSARPGLGRRRGSTRVDAVLPRGRDVSPLRPWEGGASDSRRRRRRASVCEYVENGLAPAEDVAEGGDRSNAVALTNAWPTRVRQVNGVLTTSRRCVGRERRRGMRPNATPRP</sequence>
<accession>K0SSC6</accession>
<organism evidence="2 3">
    <name type="scientific">Thalassiosira oceanica</name>
    <name type="common">Marine diatom</name>
    <dbReference type="NCBI Taxonomy" id="159749"/>
    <lineage>
        <taxon>Eukaryota</taxon>
        <taxon>Sar</taxon>
        <taxon>Stramenopiles</taxon>
        <taxon>Ochrophyta</taxon>
        <taxon>Bacillariophyta</taxon>
        <taxon>Coscinodiscophyceae</taxon>
        <taxon>Thalassiosirophycidae</taxon>
        <taxon>Thalassiosirales</taxon>
        <taxon>Thalassiosiraceae</taxon>
        <taxon>Thalassiosira</taxon>
    </lineage>
</organism>